<feature type="domain" description="Transcriptional repressor PaaX-like C-terminal" evidence="1">
    <location>
        <begin position="183"/>
        <end position="264"/>
    </location>
</feature>
<dbReference type="PANTHER" id="PTHR30319">
    <property type="entry name" value="PHENYLACETIC ACID REGULATOR-RELATED TRANSCRIPTIONAL REPRESSOR"/>
    <property type="match status" value="1"/>
</dbReference>
<comment type="caution">
    <text evidence="2">The sequence shown here is derived from an EMBL/GenBank/DDBJ whole genome shotgun (WGS) entry which is preliminary data.</text>
</comment>
<name>A0ABW8W1G5_9PSED</name>
<dbReference type="EMBL" id="JBJNUY010000004">
    <property type="protein sequence ID" value="MFL8999124.1"/>
    <property type="molecule type" value="Genomic_DNA"/>
</dbReference>
<dbReference type="Gene3D" id="3.30.70.2650">
    <property type="match status" value="1"/>
</dbReference>
<reference evidence="2 3" key="1">
    <citation type="submission" date="2024-12" db="EMBL/GenBank/DDBJ databases">
        <title>Pseudomonas species isolated from Lotus nodules promote plant growth.</title>
        <authorList>
            <person name="Yu Y.-H."/>
            <person name="Kurtenbach J."/>
            <person name="Crosbie D."/>
            <person name="Brachmann A."/>
            <person name="Marin M."/>
        </authorList>
    </citation>
    <scope>NUCLEOTIDE SEQUENCE [LARGE SCALE GENOMIC DNA]</scope>
    <source>
        <strain evidence="2 3">PLb11B</strain>
    </source>
</reference>
<dbReference type="InterPro" id="IPR036388">
    <property type="entry name" value="WH-like_DNA-bd_sf"/>
</dbReference>
<organism evidence="2 3">
    <name type="scientific">Pseudomonas azerbaijanorientalis</name>
    <dbReference type="NCBI Taxonomy" id="2842350"/>
    <lineage>
        <taxon>Bacteria</taxon>
        <taxon>Pseudomonadati</taxon>
        <taxon>Pseudomonadota</taxon>
        <taxon>Gammaproteobacteria</taxon>
        <taxon>Pseudomonadales</taxon>
        <taxon>Pseudomonadaceae</taxon>
        <taxon>Pseudomonas</taxon>
    </lineage>
</organism>
<sequence>MEPASDELENPTPTPRQLILKLLLVVEGGELDVTSAVRACALFGLSANNTRVALARLQSAELIETVVRGAYRLGQAGRALGEEIGAWRQAETRLREWDGSWVVALTAALGRSDRKALRARERAFGLVGLRELDDGLFIRPDNLVGGVAHTRERLLSLGVENSTAVFQAQQFDPQRDARAHLLWDASELQKTYSEGQRTLQASMARLAGMPIEDAARESYVLGDQAMRQIVFDPMLPEPLVDSAHRRSFRELVKRYDDVGHQIWRDFLAQGR</sequence>
<dbReference type="Pfam" id="PF08223">
    <property type="entry name" value="PaaX_C"/>
    <property type="match status" value="1"/>
</dbReference>
<evidence type="ECO:0000313" key="3">
    <source>
        <dbReference type="Proteomes" id="UP001628646"/>
    </source>
</evidence>
<dbReference type="InterPro" id="IPR013225">
    <property type="entry name" value="PaaX_C"/>
</dbReference>
<keyword evidence="3" id="KW-1185">Reference proteome</keyword>
<evidence type="ECO:0000313" key="2">
    <source>
        <dbReference type="EMBL" id="MFL8999124.1"/>
    </source>
</evidence>
<evidence type="ECO:0000259" key="1">
    <source>
        <dbReference type="Pfam" id="PF08223"/>
    </source>
</evidence>
<dbReference type="PANTHER" id="PTHR30319:SF1">
    <property type="entry name" value="TRANSCRIPTIONAL REPRESSOR PAAX"/>
    <property type="match status" value="1"/>
</dbReference>
<dbReference type="Proteomes" id="UP001628646">
    <property type="component" value="Unassembled WGS sequence"/>
</dbReference>
<protein>
    <submittedName>
        <fullName evidence="2">PaaX family transcriptional regulator C-terminal domain-containing protein</fullName>
    </submittedName>
</protein>
<accession>A0ABW8W1G5</accession>
<dbReference type="RefSeq" id="WP_407801327.1">
    <property type="nucleotide sequence ID" value="NZ_JBJNUX010000012.1"/>
</dbReference>
<dbReference type="Gene3D" id="1.10.10.10">
    <property type="entry name" value="Winged helix-like DNA-binding domain superfamily/Winged helix DNA-binding domain"/>
    <property type="match status" value="1"/>
</dbReference>
<gene>
    <name evidence="2" type="ORF">ACJ8NA_10730</name>
</gene>
<proteinExistence type="predicted"/>